<dbReference type="NCBIfam" id="TIGR00200">
    <property type="entry name" value="cinA_nterm"/>
    <property type="match status" value="1"/>
</dbReference>
<comment type="similarity">
    <text evidence="1">Belongs to the CinA family.</text>
</comment>
<proteinExistence type="inferred from homology"/>
<organism evidence="3">
    <name type="scientific">uncultured Flavobacteriia bacterium</name>
    <dbReference type="NCBI Taxonomy" id="212695"/>
    <lineage>
        <taxon>Bacteria</taxon>
        <taxon>Pseudomonadati</taxon>
        <taxon>Bacteroidota</taxon>
        <taxon>Flavobacteriia</taxon>
        <taxon>environmental samples</taxon>
    </lineage>
</organism>
<dbReference type="Pfam" id="PF02464">
    <property type="entry name" value="CinA"/>
    <property type="match status" value="1"/>
</dbReference>
<dbReference type="PANTHER" id="PTHR13939:SF0">
    <property type="entry name" value="NMN AMIDOHYDROLASE-LIKE PROTEIN YFAY"/>
    <property type="match status" value="1"/>
</dbReference>
<sequence>MRADIITIGDEILIGQVVDTNATYLGKTLNNIGVEVRQIHSISDNKEAILNAFTTSQDQVDLVVMTGGLGPTKDDITKHTLCAYFDDTLTFFPDVMAHIEELFRKYVKAPVNDLNRSQAMLPSSCTQLFNAHGTAMGMWMQKRETVFVSLPGVPFEMKYLVQEKMIPLIKATFSLPVRVHKTMMTYGLGESIIAEKISDWESALPQHIKLAYLPNLGRVRLRLSAKGTDAVQLNSEIKTLFDALYPIIGAYITGFDSEQPIEMQIGNTLVKHKWTLATAESCTGGALASIFTKNAGASTFFKGSIVSYSKHVKCTVLGVSQDEIKRFSVVSEEVAMSMAKGVIRQTGADVAIATTGNFGPKKGDSNAEIGTVVIAIITPNINYVETFCFGKHRQRNLRKTTNKALELLHNKLATEL</sequence>
<dbReference type="InterPro" id="IPR036425">
    <property type="entry name" value="MoaB/Mog-like_dom_sf"/>
</dbReference>
<dbReference type="AlphaFoldDB" id="H6RF93"/>
<dbReference type="InterPro" id="IPR050101">
    <property type="entry name" value="CinA"/>
</dbReference>
<dbReference type="InterPro" id="IPR008136">
    <property type="entry name" value="CinA_C"/>
</dbReference>
<dbReference type="PIRSF" id="PIRSF006728">
    <property type="entry name" value="CinA"/>
    <property type="match status" value="1"/>
</dbReference>
<feature type="domain" description="MoaB/Mog" evidence="2">
    <location>
        <begin position="4"/>
        <end position="171"/>
    </location>
</feature>
<accession>H6RF93</accession>
<dbReference type="Gene3D" id="3.90.950.20">
    <property type="entry name" value="CinA-like"/>
    <property type="match status" value="1"/>
</dbReference>
<dbReference type="CDD" id="cd00885">
    <property type="entry name" value="cinA"/>
    <property type="match status" value="1"/>
</dbReference>
<protein>
    <recommendedName>
        <fullName evidence="1">CinA-like protein</fullName>
    </recommendedName>
</protein>
<dbReference type="InterPro" id="IPR036653">
    <property type="entry name" value="CinA-like_C"/>
</dbReference>
<gene>
    <name evidence="3" type="ORF">VIS_S18BRA80032</name>
</gene>
<dbReference type="SMART" id="SM00852">
    <property type="entry name" value="MoCF_biosynth"/>
    <property type="match status" value="1"/>
</dbReference>
<dbReference type="SUPFAM" id="SSF142433">
    <property type="entry name" value="CinA-like"/>
    <property type="match status" value="1"/>
</dbReference>
<dbReference type="Gene3D" id="3.40.980.10">
    <property type="entry name" value="MoaB/Mog-like domain"/>
    <property type="match status" value="1"/>
</dbReference>
<name>H6RF93_9BACT</name>
<dbReference type="Pfam" id="PF00994">
    <property type="entry name" value="MoCF_biosynth"/>
    <property type="match status" value="1"/>
</dbReference>
<reference evidence="3" key="2">
    <citation type="submission" date="2012-02" db="EMBL/GenBank/DDBJ databases">
        <authorList>
            <person name="Genoscope - CEA"/>
        </authorList>
    </citation>
    <scope>NUCLEOTIDE SEQUENCE</scope>
</reference>
<dbReference type="HAMAP" id="MF_00226_B">
    <property type="entry name" value="CinA_B"/>
    <property type="match status" value="1"/>
</dbReference>
<dbReference type="Pfam" id="PF18146">
    <property type="entry name" value="CinA_KH"/>
    <property type="match status" value="1"/>
</dbReference>
<evidence type="ECO:0000313" key="3">
    <source>
        <dbReference type="EMBL" id="CCF99704.1"/>
    </source>
</evidence>
<dbReference type="SUPFAM" id="SSF53218">
    <property type="entry name" value="Molybdenum cofactor biosynthesis proteins"/>
    <property type="match status" value="1"/>
</dbReference>
<evidence type="ECO:0000256" key="1">
    <source>
        <dbReference type="HAMAP-Rule" id="MF_00226"/>
    </source>
</evidence>
<dbReference type="PANTHER" id="PTHR13939">
    <property type="entry name" value="NICOTINAMIDE-NUCLEOTIDE AMIDOHYDROLASE PNCC"/>
    <property type="match status" value="1"/>
</dbReference>
<dbReference type="InterPro" id="IPR001453">
    <property type="entry name" value="MoaB/Mog_dom"/>
</dbReference>
<dbReference type="InterPro" id="IPR008135">
    <property type="entry name" value="Competence-induced_CinA"/>
</dbReference>
<reference evidence="3" key="1">
    <citation type="journal article" date="2012" name="Environ. Microbiol.">
        <title>Genomic content of uncultured Bacteroidetes from contrasting oceanic provinces in the North Atlantic Ocean.</title>
        <authorList>
            <person name="Gomez-Pereira P.R."/>
            <person name="Schuler M."/>
            <person name="Fuchs B.M."/>
            <person name="Bennke C."/>
            <person name="Teeling H."/>
            <person name="Waldmann J."/>
            <person name="Richter M."/>
            <person name="Barbe V."/>
            <person name="Bataille E."/>
            <person name="Glockner F.O."/>
            <person name="Amann R."/>
        </authorList>
    </citation>
    <scope>NUCLEOTIDE SEQUENCE</scope>
</reference>
<dbReference type="EMBL" id="FO117587">
    <property type="protein sequence ID" value="CCF99704.1"/>
    <property type="molecule type" value="Genomic_DNA"/>
</dbReference>
<dbReference type="NCBIfam" id="TIGR00199">
    <property type="entry name" value="PncC_domain"/>
    <property type="match status" value="1"/>
</dbReference>
<evidence type="ECO:0000259" key="2">
    <source>
        <dbReference type="SMART" id="SM00852"/>
    </source>
</evidence>
<dbReference type="InterPro" id="IPR041424">
    <property type="entry name" value="CinA_KH"/>
</dbReference>